<dbReference type="InterPro" id="IPR004017">
    <property type="entry name" value="Cys_rich_dom"/>
</dbReference>
<reference evidence="9" key="1">
    <citation type="submission" date="2015-07" db="EMBL/GenBank/DDBJ databases">
        <title>Fjat-10036 dsm4.</title>
        <authorList>
            <person name="Liu B."/>
            <person name="Wang J."/>
            <person name="Zhu Y."/>
            <person name="Liu G."/>
            <person name="Chen Q."/>
            <person name="Chen Z."/>
            <person name="Lan J."/>
            <person name="Che J."/>
            <person name="Ge C."/>
            <person name="Shi H."/>
            <person name="Pan Z."/>
            <person name="Liu X."/>
        </authorList>
    </citation>
    <scope>NUCLEOTIDE SEQUENCE [LARGE SCALE GENOMIC DNA]</scope>
    <source>
        <strain evidence="9">DSM 4</strain>
    </source>
</reference>
<comment type="function">
    <text evidence="6">Component of a complex that catalyzes the oxidation of glycolate to glyoxylate.</text>
</comment>
<evidence type="ECO:0000256" key="3">
    <source>
        <dbReference type="ARBA" id="ARBA00022737"/>
    </source>
</evidence>
<evidence type="ECO:0000259" key="7">
    <source>
        <dbReference type="PROSITE" id="PS51379"/>
    </source>
</evidence>
<sequence length="421" mass="46338">MTSQLAYKETFDCVQCGYCLPACPTYATMGKERHSPRGRINLVQMAAEGKITIDEITESMELCLGCRACETACPTNVQYGKILESFKEVKAVETPAPFLENMALQKALPNKKLLAAMRASLRAYQKTGMESFARKSKMLSILPEQLRAFEEIAPAAEMPNKQLRTGILMPESVPKASVAFFTGCIMDVFFAKINDLSIKLLKHAGCEVTVIKEQTCCGALQNHSGDTGTSRKLAKDNIAAFEKGNFDYVVNAIGGCGAMLVEYDRLLADDPEWAERAKVFSQKNKDVSVILNKLGINFSRELKGVVTYQPSCHLLNVQKVAEDPVKLLESISGITYIPLPKGDMCCGSAGIYNIAHYEESMEILDVKMEHVQKILPGTIVTSNPGCHLQMCLGVKREGLEDKIRVVHIIELLAEACGIDHK</sequence>
<dbReference type="InterPro" id="IPR009051">
    <property type="entry name" value="Helical_ferredxn"/>
</dbReference>
<comment type="catalytic activity">
    <reaction evidence="6">
        <text>(R)-lactate + A = pyruvate + AH2</text>
        <dbReference type="Rhea" id="RHEA:15089"/>
        <dbReference type="ChEBI" id="CHEBI:13193"/>
        <dbReference type="ChEBI" id="CHEBI:15361"/>
        <dbReference type="ChEBI" id="CHEBI:16004"/>
        <dbReference type="ChEBI" id="CHEBI:17499"/>
    </reaction>
</comment>
<dbReference type="STRING" id="1459.AF332_25860"/>
<keyword evidence="2 6" id="KW-0479">Metal-binding</keyword>
<name>A0A0M0GJ70_SPOGL</name>
<keyword evidence="5 6" id="KW-0411">Iron-sulfur</keyword>
<evidence type="ECO:0000256" key="4">
    <source>
        <dbReference type="ARBA" id="ARBA00023004"/>
    </source>
</evidence>
<keyword evidence="1 6" id="KW-0004">4Fe-4S</keyword>
<organism evidence="8 9">
    <name type="scientific">Sporosarcina globispora</name>
    <name type="common">Bacillus globisporus</name>
    <dbReference type="NCBI Taxonomy" id="1459"/>
    <lineage>
        <taxon>Bacteria</taxon>
        <taxon>Bacillati</taxon>
        <taxon>Bacillota</taxon>
        <taxon>Bacilli</taxon>
        <taxon>Bacillales</taxon>
        <taxon>Caryophanaceae</taxon>
        <taxon>Sporosarcina</taxon>
    </lineage>
</organism>
<keyword evidence="6" id="KW-0249">Electron transport</keyword>
<dbReference type="OrthoDB" id="9770306at2"/>
<dbReference type="EMBL" id="LGUF01000007">
    <property type="protein sequence ID" value="KON89909.1"/>
    <property type="molecule type" value="Genomic_DNA"/>
</dbReference>
<dbReference type="PIRSF" id="PIRSF000139">
    <property type="entry name" value="Glc_ox_4Fe-4S"/>
    <property type="match status" value="1"/>
</dbReference>
<feature type="domain" description="4Fe-4S ferredoxin-type" evidence="7">
    <location>
        <begin position="54"/>
        <end position="77"/>
    </location>
</feature>
<keyword evidence="4 6" id="KW-0408">Iron</keyword>
<dbReference type="PROSITE" id="PS51379">
    <property type="entry name" value="4FE4S_FER_2"/>
    <property type="match status" value="2"/>
</dbReference>
<evidence type="ECO:0000313" key="8">
    <source>
        <dbReference type="EMBL" id="KON89909.1"/>
    </source>
</evidence>
<dbReference type="GO" id="GO:0051539">
    <property type="term" value="F:4 iron, 4 sulfur cluster binding"/>
    <property type="evidence" value="ECO:0007669"/>
    <property type="project" value="UniProtKB-UniRule"/>
</dbReference>
<dbReference type="PANTHER" id="PTHR32479:SF17">
    <property type="entry name" value="GLYCOLATE OXIDASE IRON-SULFUR SUBUNIT"/>
    <property type="match status" value="1"/>
</dbReference>
<proteinExistence type="predicted"/>
<dbReference type="InterPro" id="IPR012257">
    <property type="entry name" value="Glc_ox_4Fe-4S"/>
</dbReference>
<dbReference type="SUPFAM" id="SSF54862">
    <property type="entry name" value="4Fe-4S ferredoxins"/>
    <property type="match status" value="1"/>
</dbReference>
<comment type="cofactor">
    <cofactor evidence="6">
        <name>[4Fe-4S] cluster</name>
        <dbReference type="ChEBI" id="CHEBI:49883"/>
    </cofactor>
    <text evidence="6">Binds 2 [4Fe-4S] clusters.</text>
</comment>
<evidence type="ECO:0000256" key="6">
    <source>
        <dbReference type="PIRNR" id="PIRNR000139"/>
    </source>
</evidence>
<comment type="caution">
    <text evidence="8">The sequence shown here is derived from an EMBL/GenBank/DDBJ whole genome shotgun (WGS) entry which is preliminary data.</text>
</comment>
<dbReference type="Proteomes" id="UP000037109">
    <property type="component" value="Unassembled WGS sequence"/>
</dbReference>
<comment type="catalytic activity">
    <reaction evidence="6">
        <text>glycolate + A = glyoxylate + AH2</text>
        <dbReference type="Rhea" id="RHEA:21264"/>
        <dbReference type="ChEBI" id="CHEBI:13193"/>
        <dbReference type="ChEBI" id="CHEBI:17499"/>
        <dbReference type="ChEBI" id="CHEBI:29805"/>
        <dbReference type="ChEBI" id="CHEBI:36655"/>
        <dbReference type="EC" id="1.1.99.14"/>
    </reaction>
</comment>
<dbReference type="PATRIC" id="fig|1459.3.peg.5682"/>
<feature type="domain" description="4Fe-4S ferredoxin-type" evidence="7">
    <location>
        <begin position="3"/>
        <end position="33"/>
    </location>
</feature>
<evidence type="ECO:0000256" key="2">
    <source>
        <dbReference type="ARBA" id="ARBA00022723"/>
    </source>
</evidence>
<dbReference type="PANTHER" id="PTHR32479">
    <property type="entry name" value="GLYCOLATE OXIDASE IRON-SULFUR SUBUNIT"/>
    <property type="match status" value="1"/>
</dbReference>
<keyword evidence="3" id="KW-0677">Repeat</keyword>
<dbReference type="EC" id="1.1.99.14" evidence="6"/>
<protein>
    <recommendedName>
        <fullName evidence="6">Glycolate oxidase iron-sulfur subunit</fullName>
        <ecNumber evidence="6">1.1.99.14</ecNumber>
    </recommendedName>
</protein>
<dbReference type="Pfam" id="PF13183">
    <property type="entry name" value="Fer4_8"/>
    <property type="match status" value="1"/>
</dbReference>
<dbReference type="GO" id="GO:0046872">
    <property type="term" value="F:metal ion binding"/>
    <property type="evidence" value="ECO:0007669"/>
    <property type="project" value="UniProtKB-UniRule"/>
</dbReference>
<dbReference type="InterPro" id="IPR017900">
    <property type="entry name" value="4Fe4S_Fe_S_CS"/>
</dbReference>
<dbReference type="RefSeq" id="WP_053437274.1">
    <property type="nucleotide sequence ID" value="NZ_LGUF01000007.1"/>
</dbReference>
<dbReference type="PROSITE" id="PS00198">
    <property type="entry name" value="4FE4S_FER_1"/>
    <property type="match status" value="1"/>
</dbReference>
<dbReference type="Gene3D" id="1.10.1060.10">
    <property type="entry name" value="Alpha-helical ferredoxin"/>
    <property type="match status" value="1"/>
</dbReference>
<evidence type="ECO:0000256" key="5">
    <source>
        <dbReference type="ARBA" id="ARBA00023014"/>
    </source>
</evidence>
<gene>
    <name evidence="8" type="ORF">AF332_25860</name>
</gene>
<keyword evidence="9" id="KW-1185">Reference proteome</keyword>
<dbReference type="Pfam" id="PF02754">
    <property type="entry name" value="CCG"/>
    <property type="match status" value="2"/>
</dbReference>
<dbReference type="GO" id="GO:0019154">
    <property type="term" value="F:glycolate dehydrogenase activity"/>
    <property type="evidence" value="ECO:0007669"/>
    <property type="project" value="UniProtKB-EC"/>
</dbReference>
<dbReference type="InterPro" id="IPR017896">
    <property type="entry name" value="4Fe4S_Fe-S-bd"/>
</dbReference>
<evidence type="ECO:0000256" key="1">
    <source>
        <dbReference type="ARBA" id="ARBA00022485"/>
    </source>
</evidence>
<dbReference type="AlphaFoldDB" id="A0A0M0GJ70"/>
<keyword evidence="6" id="KW-0813">Transport</keyword>
<accession>A0A0M0GJ70</accession>
<evidence type="ECO:0000313" key="9">
    <source>
        <dbReference type="Proteomes" id="UP000037109"/>
    </source>
</evidence>